<dbReference type="EMBL" id="PIPQ01000004">
    <property type="protein sequence ID" value="RUO40071.1"/>
    <property type="molecule type" value="Genomic_DNA"/>
</dbReference>
<evidence type="ECO:0000256" key="9">
    <source>
        <dbReference type="RuleBase" id="RU362028"/>
    </source>
</evidence>
<dbReference type="FunFam" id="3.30.2350.10:FF:000005">
    <property type="entry name" value="Pseudouridine synthase"/>
    <property type="match status" value="1"/>
</dbReference>
<evidence type="ECO:0000259" key="10">
    <source>
        <dbReference type="Pfam" id="PF00849"/>
    </source>
</evidence>
<comment type="catalytic activity">
    <reaction evidence="6">
        <text>uridine(746) in 23S rRNA = pseudouridine(746) in 23S rRNA</text>
        <dbReference type="Rhea" id="RHEA:42548"/>
        <dbReference type="Rhea" id="RHEA-COMP:10109"/>
        <dbReference type="Rhea" id="RHEA-COMP:10110"/>
        <dbReference type="ChEBI" id="CHEBI:65314"/>
        <dbReference type="ChEBI" id="CHEBI:65315"/>
        <dbReference type="EC" id="5.4.99.29"/>
    </reaction>
</comment>
<dbReference type="AlphaFoldDB" id="A0A432X1M5"/>
<dbReference type="GO" id="GO:0008033">
    <property type="term" value="P:tRNA processing"/>
    <property type="evidence" value="ECO:0007669"/>
    <property type="project" value="UniProtKB-KW"/>
</dbReference>
<dbReference type="GO" id="GO:0003723">
    <property type="term" value="F:RNA binding"/>
    <property type="evidence" value="ECO:0007669"/>
    <property type="project" value="InterPro"/>
</dbReference>
<feature type="domain" description="Pseudouridine synthase RsuA/RluA-like" evidence="10">
    <location>
        <begin position="20"/>
        <end position="166"/>
    </location>
</feature>
<dbReference type="PANTHER" id="PTHR21600:SF91">
    <property type="entry name" value="DUAL-SPECIFICITY RNA PSEUDOURIDINE SYNTHASE RLUA"/>
    <property type="match status" value="1"/>
</dbReference>
<dbReference type="Gene3D" id="3.30.2350.10">
    <property type="entry name" value="Pseudouridine synthase"/>
    <property type="match status" value="1"/>
</dbReference>
<accession>A0A432X1M5</accession>
<evidence type="ECO:0000256" key="8">
    <source>
        <dbReference type="PIRSR" id="PIRSR606225-1"/>
    </source>
</evidence>
<evidence type="ECO:0000256" key="6">
    <source>
        <dbReference type="ARBA" id="ARBA00036916"/>
    </source>
</evidence>
<keyword evidence="3" id="KW-0819">tRNA processing</keyword>
<evidence type="ECO:0000313" key="12">
    <source>
        <dbReference type="Proteomes" id="UP000286976"/>
    </source>
</evidence>
<comment type="function">
    <text evidence="7">Dual specificity enzyme that catalyzes the synthesis of pseudouridine from uracil-746 in 23S ribosomal RNA and from uracil-32 in the anticodon stem and loop of transfer RNAs.</text>
</comment>
<dbReference type="InterPro" id="IPR050188">
    <property type="entry name" value="RluA_PseudoU_synthase"/>
</dbReference>
<dbReference type="GO" id="GO:0000455">
    <property type="term" value="P:enzyme-directed rRNA pseudouridine synthesis"/>
    <property type="evidence" value="ECO:0007669"/>
    <property type="project" value="TreeGrafter"/>
</dbReference>
<dbReference type="OrthoDB" id="9785808at2"/>
<comment type="catalytic activity">
    <reaction evidence="5">
        <text>uridine(32) in tRNA = pseudouridine(32) in tRNA</text>
        <dbReference type="Rhea" id="RHEA:42544"/>
        <dbReference type="Rhea" id="RHEA-COMP:10107"/>
        <dbReference type="Rhea" id="RHEA-COMP:10108"/>
        <dbReference type="ChEBI" id="CHEBI:65314"/>
        <dbReference type="ChEBI" id="CHEBI:65315"/>
        <dbReference type="EC" id="5.4.99.28"/>
    </reaction>
</comment>
<comment type="similarity">
    <text evidence="1 9">Belongs to the pseudouridine synthase RluA family.</text>
</comment>
<evidence type="ECO:0000256" key="7">
    <source>
        <dbReference type="ARBA" id="ARBA00037305"/>
    </source>
</evidence>
<evidence type="ECO:0000313" key="11">
    <source>
        <dbReference type="EMBL" id="RUO40071.1"/>
    </source>
</evidence>
<dbReference type="InterPro" id="IPR006224">
    <property type="entry name" value="PsdUridine_synth_RluA-like_CS"/>
</dbReference>
<dbReference type="InterPro" id="IPR006145">
    <property type="entry name" value="PsdUridine_synth_RsuA/RluA"/>
</dbReference>
<comment type="function">
    <text evidence="9">Responsible for synthesis of pseudouridine from uracil.</text>
</comment>
<sequence>MFQYQPPQTPWLSVLYQDNDILVLNKQAGLLTVPGKAPEHFDSVIWRVQRALPTARIVHRLDMATSGLLLLALHKPAQGHLGKQFEQRQVHKRYEAVVSGELENSEGEVNLPLRCDWPNRPKQMVDPLEGKSAQTFYKVLERRPGATHVELTPITGRSHQLRVHMLALGHPIQGDRLYGQPHAVTQAPRLQLHATTLAFEHPSSGEAMRFHCPANFS</sequence>
<proteinExistence type="inferred from homology"/>
<feature type="active site" evidence="8">
    <location>
        <position position="62"/>
    </location>
</feature>
<name>A0A432X1M5_9GAMM</name>
<dbReference type="Pfam" id="PF00849">
    <property type="entry name" value="PseudoU_synth_2"/>
    <property type="match status" value="1"/>
</dbReference>
<dbReference type="CDD" id="cd02869">
    <property type="entry name" value="PseudoU_synth_RluA_like"/>
    <property type="match status" value="1"/>
</dbReference>
<evidence type="ECO:0000256" key="3">
    <source>
        <dbReference type="ARBA" id="ARBA00022694"/>
    </source>
</evidence>
<evidence type="ECO:0000256" key="4">
    <source>
        <dbReference type="ARBA" id="ARBA00023235"/>
    </source>
</evidence>
<evidence type="ECO:0000256" key="2">
    <source>
        <dbReference type="ARBA" id="ARBA00022552"/>
    </source>
</evidence>
<dbReference type="RefSeq" id="WP_126757554.1">
    <property type="nucleotide sequence ID" value="NZ_PIPQ01000004.1"/>
</dbReference>
<keyword evidence="2" id="KW-0698">rRNA processing</keyword>
<gene>
    <name evidence="11" type="ORF">CWE15_07950</name>
</gene>
<dbReference type="Proteomes" id="UP000286976">
    <property type="component" value="Unassembled WGS sequence"/>
</dbReference>
<dbReference type="PROSITE" id="PS01129">
    <property type="entry name" value="PSI_RLU"/>
    <property type="match status" value="1"/>
</dbReference>
<dbReference type="InterPro" id="IPR006225">
    <property type="entry name" value="PsdUridine_synth_RluC/D"/>
</dbReference>
<dbReference type="InterPro" id="IPR020103">
    <property type="entry name" value="PsdUridine_synth_cat_dom_sf"/>
</dbReference>
<evidence type="ECO:0000256" key="5">
    <source>
        <dbReference type="ARBA" id="ARBA00036184"/>
    </source>
</evidence>
<comment type="catalytic activity">
    <reaction evidence="9">
        <text>a uridine in RNA = a pseudouridine in RNA</text>
        <dbReference type="Rhea" id="RHEA:48348"/>
        <dbReference type="Rhea" id="RHEA-COMP:12068"/>
        <dbReference type="Rhea" id="RHEA-COMP:12069"/>
        <dbReference type="ChEBI" id="CHEBI:65314"/>
        <dbReference type="ChEBI" id="CHEBI:65315"/>
    </reaction>
</comment>
<dbReference type="GO" id="GO:0160151">
    <property type="term" value="F:tRNA pseudouridine(32) synthase activity"/>
    <property type="evidence" value="ECO:0007669"/>
    <property type="project" value="UniProtKB-EC"/>
</dbReference>
<dbReference type="SUPFAM" id="SSF55120">
    <property type="entry name" value="Pseudouridine synthase"/>
    <property type="match status" value="1"/>
</dbReference>
<evidence type="ECO:0000256" key="1">
    <source>
        <dbReference type="ARBA" id="ARBA00010876"/>
    </source>
</evidence>
<keyword evidence="4 9" id="KW-0413">Isomerase</keyword>
<organism evidence="11 12">
    <name type="scientific">Aliidiomarina taiwanensis</name>
    <dbReference type="NCBI Taxonomy" id="946228"/>
    <lineage>
        <taxon>Bacteria</taxon>
        <taxon>Pseudomonadati</taxon>
        <taxon>Pseudomonadota</taxon>
        <taxon>Gammaproteobacteria</taxon>
        <taxon>Alteromonadales</taxon>
        <taxon>Idiomarinaceae</taxon>
        <taxon>Aliidiomarina</taxon>
    </lineage>
</organism>
<dbReference type="NCBIfam" id="TIGR00005">
    <property type="entry name" value="rluA_subfam"/>
    <property type="match status" value="1"/>
</dbReference>
<dbReference type="EC" id="5.4.99.-" evidence="9"/>
<dbReference type="GO" id="GO:0160142">
    <property type="term" value="F:23S rRNA pseudouridine(746) synthase activity"/>
    <property type="evidence" value="ECO:0007669"/>
    <property type="project" value="UniProtKB-EC"/>
</dbReference>
<reference evidence="11 12" key="1">
    <citation type="journal article" date="2011" name="Front. Microbiol.">
        <title>Genomic signatures of strain selection and enhancement in Bacillus atrophaeus var. globigii, a historical biowarfare simulant.</title>
        <authorList>
            <person name="Gibbons H.S."/>
            <person name="Broomall S.M."/>
            <person name="McNew L.A."/>
            <person name="Daligault H."/>
            <person name="Chapman C."/>
            <person name="Bruce D."/>
            <person name="Karavis M."/>
            <person name="Krepps M."/>
            <person name="McGregor P.A."/>
            <person name="Hong C."/>
            <person name="Park K.H."/>
            <person name="Akmal A."/>
            <person name="Feldman A."/>
            <person name="Lin J.S."/>
            <person name="Chang W.E."/>
            <person name="Higgs B.W."/>
            <person name="Demirev P."/>
            <person name="Lindquist J."/>
            <person name="Liem A."/>
            <person name="Fochler E."/>
            <person name="Read T.D."/>
            <person name="Tapia R."/>
            <person name="Johnson S."/>
            <person name="Bishop-Lilly K.A."/>
            <person name="Detter C."/>
            <person name="Han C."/>
            <person name="Sozhamannan S."/>
            <person name="Rosenzweig C.N."/>
            <person name="Skowronski E.W."/>
        </authorList>
    </citation>
    <scope>NUCLEOTIDE SEQUENCE [LARGE SCALE GENOMIC DNA]</scope>
    <source>
        <strain evidence="11 12">AIT1</strain>
    </source>
</reference>
<dbReference type="PANTHER" id="PTHR21600">
    <property type="entry name" value="MITOCHONDRIAL RNA PSEUDOURIDINE SYNTHASE"/>
    <property type="match status" value="1"/>
</dbReference>
<keyword evidence="12" id="KW-1185">Reference proteome</keyword>
<protein>
    <recommendedName>
        <fullName evidence="9">Pseudouridine synthase</fullName>
        <ecNumber evidence="9">5.4.99.-</ecNumber>
    </recommendedName>
</protein>
<comment type="caution">
    <text evidence="11">The sequence shown here is derived from an EMBL/GenBank/DDBJ whole genome shotgun (WGS) entry which is preliminary data.</text>
</comment>